<dbReference type="Proteomes" id="UP000002058">
    <property type="component" value="Unassembled WGS sequence"/>
</dbReference>
<feature type="region of interest" description="Disordered" evidence="1">
    <location>
        <begin position="1"/>
        <end position="333"/>
    </location>
</feature>
<dbReference type="AlphaFoldDB" id="C4JWZ8"/>
<organism evidence="2 3">
    <name type="scientific">Uncinocarpus reesii (strain UAMH 1704)</name>
    <dbReference type="NCBI Taxonomy" id="336963"/>
    <lineage>
        <taxon>Eukaryota</taxon>
        <taxon>Fungi</taxon>
        <taxon>Dikarya</taxon>
        <taxon>Ascomycota</taxon>
        <taxon>Pezizomycotina</taxon>
        <taxon>Eurotiomycetes</taxon>
        <taxon>Eurotiomycetidae</taxon>
        <taxon>Onygenales</taxon>
        <taxon>Onygenaceae</taxon>
        <taxon>Uncinocarpus</taxon>
    </lineage>
</organism>
<dbReference type="eggNOG" id="ENOG502SZ6I">
    <property type="taxonomic scope" value="Eukaryota"/>
</dbReference>
<dbReference type="EMBL" id="CH476618">
    <property type="protein sequence ID" value="EEP81306.1"/>
    <property type="molecule type" value="Genomic_DNA"/>
</dbReference>
<proteinExistence type="predicted"/>
<accession>C4JWZ8</accession>
<sequence>MDSTAHELEPLTRPKSGRKNRNRKRNKQNKASQDIVAPDANDFKHDSVDNTHVPPPSTPSTAPPAYTSTPAPDPALVPSTTTFAPVPADRVPSPTARSSASFESADSTGHRRRRPRGGRKRRSKAMIMDDEEWLEEMDRKDRVSQQPVKGSNMRRRMQQQGDVEEVIQRDLSALEEQEQERDQVNGVMVSEPGMERAPEQEAEREHARQETGLPLRPKEQEEEAASPASSSTKPTLNRAFETGVKAFNIRRTSTSQNRKPITIKTVHGSPDEAAGSKKKEKKVKNKEKKKGKQQVAEAAEDEVSPRPHETGEAEDEAEEPTREEPSSSEREVRIKLDLNLEIEVLLKTKIKGEIMITFM</sequence>
<dbReference type="KEGG" id="ure:UREG_06171"/>
<dbReference type="VEuPathDB" id="FungiDB:UREG_06171"/>
<keyword evidence="3" id="KW-1185">Reference proteome</keyword>
<name>C4JWZ8_UNCRE</name>
<feature type="compositionally biased region" description="Polar residues" evidence="1">
    <location>
        <begin position="250"/>
        <end position="259"/>
    </location>
</feature>
<evidence type="ECO:0000313" key="3">
    <source>
        <dbReference type="Proteomes" id="UP000002058"/>
    </source>
</evidence>
<evidence type="ECO:0000313" key="2">
    <source>
        <dbReference type="EMBL" id="EEP81306.1"/>
    </source>
</evidence>
<feature type="compositionally biased region" description="Basic and acidic residues" evidence="1">
    <location>
        <begin position="319"/>
        <end position="333"/>
    </location>
</feature>
<feature type="compositionally biased region" description="Basic residues" evidence="1">
    <location>
        <begin position="110"/>
        <end position="124"/>
    </location>
</feature>
<protein>
    <submittedName>
        <fullName evidence="2">Uncharacterized protein</fullName>
    </submittedName>
</protein>
<feature type="compositionally biased region" description="Basic residues" evidence="1">
    <location>
        <begin position="276"/>
        <end position="292"/>
    </location>
</feature>
<feature type="compositionally biased region" description="Polar residues" evidence="1">
    <location>
        <begin position="95"/>
        <end position="107"/>
    </location>
</feature>
<dbReference type="InParanoid" id="C4JWZ8"/>
<dbReference type="OrthoDB" id="2873061at2759"/>
<dbReference type="GeneID" id="8441848"/>
<feature type="compositionally biased region" description="Pro residues" evidence="1">
    <location>
        <begin position="53"/>
        <end position="62"/>
    </location>
</feature>
<feature type="compositionally biased region" description="Basic residues" evidence="1">
    <location>
        <begin position="15"/>
        <end position="28"/>
    </location>
</feature>
<dbReference type="HOGENOM" id="CLU_772068_0_0_1"/>
<dbReference type="OMA" id="IKGEIMI"/>
<feature type="compositionally biased region" description="Basic and acidic residues" evidence="1">
    <location>
        <begin position="193"/>
        <end position="209"/>
    </location>
</feature>
<feature type="compositionally biased region" description="Basic and acidic residues" evidence="1">
    <location>
        <begin position="1"/>
        <end position="12"/>
    </location>
</feature>
<evidence type="ECO:0000256" key="1">
    <source>
        <dbReference type="SAM" id="MobiDB-lite"/>
    </source>
</evidence>
<dbReference type="STRING" id="336963.C4JWZ8"/>
<gene>
    <name evidence="2" type="ORF">UREG_06171</name>
</gene>
<reference evidence="3" key="1">
    <citation type="journal article" date="2009" name="Genome Res.">
        <title>Comparative genomic analyses of the human fungal pathogens Coccidioides and their relatives.</title>
        <authorList>
            <person name="Sharpton T.J."/>
            <person name="Stajich J.E."/>
            <person name="Rounsley S.D."/>
            <person name="Gardner M.J."/>
            <person name="Wortman J.R."/>
            <person name="Jordar V.S."/>
            <person name="Maiti R."/>
            <person name="Kodira C.D."/>
            <person name="Neafsey D.E."/>
            <person name="Zeng Q."/>
            <person name="Hung C.-Y."/>
            <person name="McMahan C."/>
            <person name="Muszewska A."/>
            <person name="Grynberg M."/>
            <person name="Mandel M.A."/>
            <person name="Kellner E.M."/>
            <person name="Barker B.M."/>
            <person name="Galgiani J.N."/>
            <person name="Orbach M.J."/>
            <person name="Kirkland T.N."/>
            <person name="Cole G.T."/>
            <person name="Henn M.R."/>
            <person name="Birren B.W."/>
            <person name="Taylor J.W."/>
        </authorList>
    </citation>
    <scope>NUCLEOTIDE SEQUENCE [LARGE SCALE GENOMIC DNA]</scope>
    <source>
        <strain evidence="3">UAMH 1704</strain>
    </source>
</reference>
<dbReference type="RefSeq" id="XP_002583204.1">
    <property type="nucleotide sequence ID" value="XM_002583158.1"/>
</dbReference>